<protein>
    <recommendedName>
        <fullName evidence="3">STAS/SEC14 domain-containing protein</fullName>
    </recommendedName>
</protein>
<dbReference type="Proteomes" id="UP000256708">
    <property type="component" value="Unassembled WGS sequence"/>
</dbReference>
<evidence type="ECO:0000313" key="2">
    <source>
        <dbReference type="Proteomes" id="UP000256708"/>
    </source>
</evidence>
<reference evidence="2" key="1">
    <citation type="submission" date="2018-08" db="EMBL/GenBank/DDBJ databases">
        <authorList>
            <person name="Liu Z.-W."/>
            <person name="Du Z.-J."/>
        </authorList>
    </citation>
    <scope>NUCLEOTIDE SEQUENCE [LARGE SCALE GENOMIC DNA]</scope>
    <source>
        <strain evidence="2">H4X</strain>
    </source>
</reference>
<gene>
    <name evidence="1" type="ORF">DXT99_08140</name>
</gene>
<accession>A0A3D8LDH3</accession>
<evidence type="ECO:0008006" key="3">
    <source>
        <dbReference type="Google" id="ProtNLM"/>
    </source>
</evidence>
<evidence type="ECO:0000313" key="1">
    <source>
        <dbReference type="EMBL" id="RDV15455.1"/>
    </source>
</evidence>
<sequence length="109" mass="12282">MPDIRQHELTQVSYCLGIIIEAVNNYHIRSLLIDCSNSVVEVEDRTYNAIATKFATALRATRLKKLAWVIAPKARLYSALRQELSPPIKLVGFSGKAEAMEWLLQLEPA</sequence>
<dbReference type="AlphaFoldDB" id="A0A3D8LDH3"/>
<dbReference type="EMBL" id="QRGR01000008">
    <property type="protein sequence ID" value="RDV15455.1"/>
    <property type="molecule type" value="Genomic_DNA"/>
</dbReference>
<proteinExistence type="predicted"/>
<name>A0A3D8LDH3_9BACT</name>
<comment type="caution">
    <text evidence="1">The sequence shown here is derived from an EMBL/GenBank/DDBJ whole genome shotgun (WGS) entry which is preliminary data.</text>
</comment>
<organism evidence="1 2">
    <name type="scientific">Pontibacter diazotrophicus</name>
    <dbReference type="NCBI Taxonomy" id="1400979"/>
    <lineage>
        <taxon>Bacteria</taxon>
        <taxon>Pseudomonadati</taxon>
        <taxon>Bacteroidota</taxon>
        <taxon>Cytophagia</taxon>
        <taxon>Cytophagales</taxon>
        <taxon>Hymenobacteraceae</taxon>
        <taxon>Pontibacter</taxon>
    </lineage>
</organism>
<keyword evidence="2" id="KW-1185">Reference proteome</keyword>